<dbReference type="Proteomes" id="UP000321223">
    <property type="component" value="Unassembled WGS sequence"/>
</dbReference>
<keyword evidence="1" id="KW-0472">Membrane</keyword>
<evidence type="ECO:0000313" key="2">
    <source>
        <dbReference type="EMBL" id="GCA94504.1"/>
    </source>
</evidence>
<sequence length="43" mass="4854">MKLILSVLMTLFIFGFAIRLLALIGFAVILLTISAKRFRNQLS</sequence>
<reference evidence="2 3" key="1">
    <citation type="journal article" date="2019" name="Appl. Environ. Microbiol.">
        <title>Co-occurrence of broad and narrow host-range viruses infecting the toxic bloom-forming cyanobacterium Microcystis aeruginosa.</title>
        <authorList>
            <person name="Morimoto D."/>
            <person name="Tominaga K."/>
            <person name="Nishimura Y."/>
            <person name="Yoshida N."/>
            <person name="Kimura S."/>
            <person name="Sako Y."/>
            <person name="Yoshida T."/>
        </authorList>
    </citation>
    <scope>NUCLEOTIDE SEQUENCE [LARGE SCALE GENOMIC DNA]</scope>
    <source>
        <strain evidence="2 3">11-30S32</strain>
    </source>
</reference>
<accession>A0A510PKZ3</accession>
<dbReference type="AlphaFoldDB" id="A0A510PKZ3"/>
<evidence type="ECO:0000256" key="1">
    <source>
        <dbReference type="SAM" id="Phobius"/>
    </source>
</evidence>
<proteinExistence type="predicted"/>
<gene>
    <name evidence="2" type="ORF">MAE30S32_31560</name>
</gene>
<dbReference type="RefSeq" id="WP_261779587.1">
    <property type="nucleotide sequence ID" value="NZ_BHVU01000213.1"/>
</dbReference>
<feature type="transmembrane region" description="Helical" evidence="1">
    <location>
        <begin position="6"/>
        <end position="33"/>
    </location>
</feature>
<comment type="caution">
    <text evidence="2">The sequence shown here is derived from an EMBL/GenBank/DDBJ whole genome shotgun (WGS) entry which is preliminary data.</text>
</comment>
<keyword evidence="1" id="KW-0812">Transmembrane</keyword>
<protein>
    <submittedName>
        <fullName evidence="2">Uncharacterized protein</fullName>
    </submittedName>
</protein>
<organism evidence="2 3">
    <name type="scientific">Microcystis aeruginosa 11-30S32</name>
    <dbReference type="NCBI Taxonomy" id="2358142"/>
    <lineage>
        <taxon>Bacteria</taxon>
        <taxon>Bacillati</taxon>
        <taxon>Cyanobacteriota</taxon>
        <taxon>Cyanophyceae</taxon>
        <taxon>Oscillatoriophycideae</taxon>
        <taxon>Chroococcales</taxon>
        <taxon>Microcystaceae</taxon>
        <taxon>Microcystis</taxon>
    </lineage>
</organism>
<evidence type="ECO:0000313" key="3">
    <source>
        <dbReference type="Proteomes" id="UP000321223"/>
    </source>
</evidence>
<keyword evidence="1" id="KW-1133">Transmembrane helix</keyword>
<name>A0A510PKZ3_MICAE</name>
<dbReference type="EMBL" id="BHVU01000213">
    <property type="protein sequence ID" value="GCA94504.1"/>
    <property type="molecule type" value="Genomic_DNA"/>
</dbReference>